<feature type="transmembrane region" description="Helical" evidence="7">
    <location>
        <begin position="116"/>
        <end position="136"/>
    </location>
</feature>
<proteinExistence type="inferred from homology"/>
<feature type="domain" description="Bacterial sugar transferase" evidence="8">
    <location>
        <begin position="274"/>
        <end position="456"/>
    </location>
</feature>
<dbReference type="NCBIfam" id="TIGR03025">
    <property type="entry name" value="EPS_sugtrans"/>
    <property type="match status" value="1"/>
</dbReference>
<evidence type="ECO:0000256" key="6">
    <source>
        <dbReference type="ARBA" id="ARBA00023136"/>
    </source>
</evidence>
<evidence type="ECO:0000256" key="4">
    <source>
        <dbReference type="ARBA" id="ARBA00022692"/>
    </source>
</evidence>
<accession>A0A7C0U4G1</accession>
<reference evidence="9" key="1">
    <citation type="journal article" date="2020" name="mSystems">
        <title>Genome- and Community-Level Interaction Insights into Carbon Utilization and Element Cycling Functions of Hydrothermarchaeota in Hydrothermal Sediment.</title>
        <authorList>
            <person name="Zhou Z."/>
            <person name="Liu Y."/>
            <person name="Xu W."/>
            <person name="Pan J."/>
            <person name="Luo Z.H."/>
            <person name="Li M."/>
        </authorList>
    </citation>
    <scope>NUCLEOTIDE SEQUENCE [LARGE SCALE GENOMIC DNA]</scope>
    <source>
        <strain evidence="9">HyVt-233</strain>
    </source>
</reference>
<feature type="transmembrane region" description="Helical" evidence="7">
    <location>
        <begin position="12"/>
        <end position="35"/>
    </location>
</feature>
<dbReference type="NCBIfam" id="TIGR03013">
    <property type="entry name" value="EpsB_2"/>
    <property type="match status" value="1"/>
</dbReference>
<keyword evidence="5 7" id="KW-1133">Transmembrane helix</keyword>
<keyword evidence="4 7" id="KW-0812">Transmembrane</keyword>
<dbReference type="GO" id="GO:0016780">
    <property type="term" value="F:phosphotransferase activity, for other substituted phosphate groups"/>
    <property type="evidence" value="ECO:0007669"/>
    <property type="project" value="TreeGrafter"/>
</dbReference>
<evidence type="ECO:0000313" key="9">
    <source>
        <dbReference type="EMBL" id="HDD45355.1"/>
    </source>
</evidence>
<evidence type="ECO:0000259" key="8">
    <source>
        <dbReference type="Pfam" id="PF02397"/>
    </source>
</evidence>
<evidence type="ECO:0000256" key="2">
    <source>
        <dbReference type="ARBA" id="ARBA00006464"/>
    </source>
</evidence>
<dbReference type="Pfam" id="PF02397">
    <property type="entry name" value="Bac_transf"/>
    <property type="match status" value="1"/>
</dbReference>
<gene>
    <name evidence="9" type="ORF">ENG63_10940</name>
</gene>
<keyword evidence="3" id="KW-0808">Transferase</keyword>
<evidence type="ECO:0000256" key="7">
    <source>
        <dbReference type="SAM" id="Phobius"/>
    </source>
</evidence>
<name>A0A7C0U4G1_DESA2</name>
<comment type="caution">
    <text evidence="9">The sequence shown here is derived from an EMBL/GenBank/DDBJ whole genome shotgun (WGS) entry which is preliminary data.</text>
</comment>
<evidence type="ECO:0000256" key="3">
    <source>
        <dbReference type="ARBA" id="ARBA00022679"/>
    </source>
</evidence>
<dbReference type="InterPro" id="IPR017475">
    <property type="entry name" value="EPS_sugar_tfrase"/>
</dbReference>
<dbReference type="Proteomes" id="UP000886289">
    <property type="component" value="Unassembled WGS sequence"/>
</dbReference>
<dbReference type="Gene3D" id="3.40.50.720">
    <property type="entry name" value="NAD(P)-binding Rossmann-like Domain"/>
    <property type="match status" value="1"/>
</dbReference>
<organism evidence="9">
    <name type="scientific">Desulfofervidus auxilii</name>
    <dbReference type="NCBI Taxonomy" id="1621989"/>
    <lineage>
        <taxon>Bacteria</taxon>
        <taxon>Pseudomonadati</taxon>
        <taxon>Thermodesulfobacteriota</taxon>
        <taxon>Candidatus Desulfofervidia</taxon>
        <taxon>Candidatus Desulfofervidales</taxon>
        <taxon>Candidatus Desulfofervidaceae</taxon>
        <taxon>Candidatus Desulfofervidus</taxon>
    </lineage>
</organism>
<dbReference type="EMBL" id="DRBS01000404">
    <property type="protein sequence ID" value="HDD45355.1"/>
    <property type="molecule type" value="Genomic_DNA"/>
</dbReference>
<evidence type="ECO:0000256" key="5">
    <source>
        <dbReference type="ARBA" id="ARBA00022989"/>
    </source>
</evidence>
<dbReference type="PANTHER" id="PTHR30576:SF0">
    <property type="entry name" value="UNDECAPRENYL-PHOSPHATE N-ACETYLGALACTOSAMINYL 1-PHOSPHATE TRANSFERASE-RELATED"/>
    <property type="match status" value="1"/>
</dbReference>
<dbReference type="AlphaFoldDB" id="A0A7C0U4G1"/>
<evidence type="ECO:0000256" key="1">
    <source>
        <dbReference type="ARBA" id="ARBA00004141"/>
    </source>
</evidence>
<feature type="transmembrane region" description="Helical" evidence="7">
    <location>
        <begin position="50"/>
        <end position="70"/>
    </location>
</feature>
<dbReference type="PANTHER" id="PTHR30576">
    <property type="entry name" value="COLANIC BIOSYNTHESIS UDP-GLUCOSE LIPID CARRIER TRANSFERASE"/>
    <property type="match status" value="1"/>
</dbReference>
<protein>
    <submittedName>
        <fullName evidence="9">TIGR03013 family PEP-CTERM/XrtA system glycosyltransferase</fullName>
    </submittedName>
</protein>
<dbReference type="GO" id="GO:0016020">
    <property type="term" value="C:membrane"/>
    <property type="evidence" value="ECO:0007669"/>
    <property type="project" value="UniProtKB-SubCell"/>
</dbReference>
<sequence>MIFQIFNFYYPIRNLVFFLIETFSIFSSILIASIIKIEFIDAQVFQWTNVLPKVALITVICILSLYYLDLYDFNKVSEYGELIIRLLQALGISCLTLAAIYFFFPNFIIAEKVFMLSLFFIVSFVLCWRLVYNWVLKTEKLTEKVLILGSDELTDKIITEIEKRKDSAFKIVGILAENSLPKKPYKYQILGKINDILSVTENLCYDRLIIAMKEKRGFLPLKELLEIKLKGTTVQDGVEFYEHLTGKVMVERVHPSYFIFSDGFKTNGIKRRIKRCLDIIFASLGLLLSLPISIITAIAIKLDSPGPVLFKQERVGERGKIFILYKFRSMHIGAEKDKPVWAKEKDPRVTRVGKIIRKLRIDEIPQMFNVLKGDMSFVGPRPERPYFVKQLEKIIPYYIQRHAVKPGITGWAQIRYPYGASVEDALEKLKYDLYYIKNMSILFDLAIVFETSKVVLLRRGAR</sequence>
<comment type="subcellular location">
    <subcellularLocation>
        <location evidence="1">Membrane</location>
        <topology evidence="1">Multi-pass membrane protein</topology>
    </subcellularLocation>
</comment>
<dbReference type="Pfam" id="PF13727">
    <property type="entry name" value="CoA_binding_3"/>
    <property type="match status" value="1"/>
</dbReference>
<keyword evidence="6 7" id="KW-0472">Membrane</keyword>
<feature type="transmembrane region" description="Helical" evidence="7">
    <location>
        <begin position="279"/>
        <end position="300"/>
    </location>
</feature>
<dbReference type="InterPro" id="IPR003362">
    <property type="entry name" value="Bact_transf"/>
</dbReference>
<dbReference type="InterPro" id="IPR017464">
    <property type="entry name" value="Sugar_tfrase_EpsB_2"/>
</dbReference>
<feature type="transmembrane region" description="Helical" evidence="7">
    <location>
        <begin position="82"/>
        <end position="104"/>
    </location>
</feature>
<comment type="similarity">
    <text evidence="2">Belongs to the bacterial sugar transferase family.</text>
</comment>